<evidence type="ECO:0000256" key="1">
    <source>
        <dbReference type="ARBA" id="ARBA00004479"/>
    </source>
</evidence>
<dbReference type="SMART" id="SM00369">
    <property type="entry name" value="LRR_TYP"/>
    <property type="match status" value="10"/>
</dbReference>
<evidence type="ECO:0000256" key="5">
    <source>
        <dbReference type="ARBA" id="ARBA00022692"/>
    </source>
</evidence>
<keyword evidence="7" id="KW-0677">Repeat</keyword>
<keyword evidence="9 14" id="KW-1133">Transmembrane helix</keyword>
<keyword evidence="8" id="KW-0391">Immunity</keyword>
<reference evidence="17 18" key="1">
    <citation type="submission" date="2024-02" db="EMBL/GenBank/DDBJ databases">
        <title>Chromosome-scale genome assembly of the rough periwinkle Littorina saxatilis.</title>
        <authorList>
            <person name="De Jode A."/>
            <person name="Faria R."/>
            <person name="Formenti G."/>
            <person name="Sims Y."/>
            <person name="Smith T.P."/>
            <person name="Tracey A."/>
            <person name="Wood J.M.D."/>
            <person name="Zagrodzka Z.B."/>
            <person name="Johannesson K."/>
            <person name="Butlin R.K."/>
            <person name="Leder E.H."/>
        </authorList>
    </citation>
    <scope>NUCLEOTIDE SEQUENCE [LARGE SCALE GENOMIC DNA]</scope>
    <source>
        <strain evidence="17">Snail1</strain>
        <tissue evidence="17">Muscle</tissue>
    </source>
</reference>
<keyword evidence="3" id="KW-0399">Innate immunity</keyword>
<dbReference type="Gene3D" id="3.40.50.10140">
    <property type="entry name" value="Toll/interleukin-1 receptor homology (TIR) domain"/>
    <property type="match status" value="1"/>
</dbReference>
<dbReference type="PANTHER" id="PTHR24365">
    <property type="entry name" value="TOLL-LIKE RECEPTOR"/>
    <property type="match status" value="1"/>
</dbReference>
<dbReference type="PROSITE" id="PS50104">
    <property type="entry name" value="TIR"/>
    <property type="match status" value="1"/>
</dbReference>
<evidence type="ECO:0000256" key="6">
    <source>
        <dbReference type="ARBA" id="ARBA00022729"/>
    </source>
</evidence>
<comment type="similarity">
    <text evidence="2">Belongs to the Toll-like receptor family.</text>
</comment>
<feature type="signal peptide" evidence="15">
    <location>
        <begin position="1"/>
        <end position="16"/>
    </location>
</feature>
<evidence type="ECO:0000256" key="9">
    <source>
        <dbReference type="ARBA" id="ARBA00022989"/>
    </source>
</evidence>
<dbReference type="Proteomes" id="UP001374579">
    <property type="component" value="Unassembled WGS sequence"/>
</dbReference>
<evidence type="ECO:0000256" key="2">
    <source>
        <dbReference type="ARBA" id="ARBA00009634"/>
    </source>
</evidence>
<dbReference type="GO" id="GO:0045087">
    <property type="term" value="P:innate immune response"/>
    <property type="evidence" value="ECO:0007669"/>
    <property type="project" value="UniProtKB-KW"/>
</dbReference>
<dbReference type="PANTHER" id="PTHR24365:SF541">
    <property type="entry name" value="PROTEIN TOLL-RELATED"/>
    <property type="match status" value="1"/>
</dbReference>
<dbReference type="Pfam" id="PF01582">
    <property type="entry name" value="TIR"/>
    <property type="match status" value="1"/>
</dbReference>
<feature type="transmembrane region" description="Helical" evidence="14">
    <location>
        <begin position="743"/>
        <end position="767"/>
    </location>
</feature>
<keyword evidence="12" id="KW-0325">Glycoprotein</keyword>
<sequence>MQLHLIVMMIVVLVLAESTSSTLLCTTNPDPNYYPGKLVDCSGRSLKHLPEGIPSDTTTLKLSRNNLTLLPNDAFSHLHELRELDLSANLISQLLPEAFRDLDKLVKLHLCWNLLPLSPQIYSVDLFKPLVSLEILFLNHNRRHVSTSAKQNTNTGASTQKTKVSSSYAQKHPLSFSSEKKQQRSWIPGGRNHTLRESKVAGDWKSAPKASRNAMQSVGVVQKIPRDVELGYPDEALSHLPTLRYLAMDGLTNKTLGPGFRQLTQLTRLDMSGKTGHCRLVTFDMPTLAAVPHLTHLNLSDCDIKNLTSDAFSSLLNLTSLDLSFNQALGFDQLGEAFRGLSHTKLINLTIDAIVTDRIRTLGLVIKTGQLRFFKNLTHLERLQARFNRIEAFDSGALCSGMPPNLKHVIVDGNLFELAAYVNDLACLESLEVLDMNGLDGYWTPPLRPPGDDDSSDSPQRHNTLRGKAVLRQNAKQVAHSSSATNAPAECEGKQFSVPPKLETFSARDFGLVYKLKKVKVNATNSLKKIDLSENHFPELIGPLCGFQHVEELHLVNSLIGHISRDFFSSFPALRVLNVSANHLREVFWHDKGQILSGLKNLRVLDLSVNDLGHLHNKTLLQLVNLQELYLSVNGFGSFFLDLSHMAKIQHLDLSRNQLRTIPKNTRDHLDHVAKTYNVTINMTFNPISCICQNIDFLEWARESMVNFGSDSYYWCQRRDGSLKAMENIFDTIKELEYTCTNFAGAFVGASACCVVVGTLLLGALAYRFRWKLRYLYYASRLGLKRSRQQQQQRQQQFRYDAFVSFATEDQDFVMGELKSRLEDEQGLQLCIHTRDFMPGQYIASNIVDSVQRSRRTLVVVSRALLDSDWCHYELQMALMESVHTGRDVLLFLLYQHVPAHELPRDMLANLQATSYIEFPEDEDDKHLFWSRLGQALTA</sequence>
<gene>
    <name evidence="17" type="ORF">V1264_004823</name>
</gene>
<evidence type="ECO:0000313" key="17">
    <source>
        <dbReference type="EMBL" id="KAK7097917.1"/>
    </source>
</evidence>
<dbReference type="SUPFAM" id="SSF52200">
    <property type="entry name" value="Toll/Interleukin receptor TIR domain"/>
    <property type="match status" value="1"/>
</dbReference>
<feature type="compositionally biased region" description="Polar residues" evidence="13">
    <location>
        <begin position="146"/>
        <end position="169"/>
    </location>
</feature>
<dbReference type="Gene3D" id="3.80.10.10">
    <property type="entry name" value="Ribonuclease Inhibitor"/>
    <property type="match status" value="3"/>
</dbReference>
<name>A0AAN9B2Z7_9CAEN</name>
<dbReference type="SUPFAM" id="SSF52058">
    <property type="entry name" value="L domain-like"/>
    <property type="match status" value="2"/>
</dbReference>
<evidence type="ECO:0000313" key="18">
    <source>
        <dbReference type="Proteomes" id="UP001374579"/>
    </source>
</evidence>
<organism evidence="17 18">
    <name type="scientific">Littorina saxatilis</name>
    <dbReference type="NCBI Taxonomy" id="31220"/>
    <lineage>
        <taxon>Eukaryota</taxon>
        <taxon>Metazoa</taxon>
        <taxon>Spiralia</taxon>
        <taxon>Lophotrochozoa</taxon>
        <taxon>Mollusca</taxon>
        <taxon>Gastropoda</taxon>
        <taxon>Caenogastropoda</taxon>
        <taxon>Littorinimorpha</taxon>
        <taxon>Littorinoidea</taxon>
        <taxon>Littorinidae</taxon>
        <taxon>Littorina</taxon>
    </lineage>
</organism>
<evidence type="ECO:0000256" key="15">
    <source>
        <dbReference type="SAM" id="SignalP"/>
    </source>
</evidence>
<keyword evidence="18" id="KW-1185">Reference proteome</keyword>
<evidence type="ECO:0000256" key="8">
    <source>
        <dbReference type="ARBA" id="ARBA00022859"/>
    </source>
</evidence>
<dbReference type="GO" id="GO:0005886">
    <property type="term" value="C:plasma membrane"/>
    <property type="evidence" value="ECO:0007669"/>
    <property type="project" value="TreeGrafter"/>
</dbReference>
<keyword evidence="11" id="KW-0675">Receptor</keyword>
<dbReference type="Pfam" id="PF13855">
    <property type="entry name" value="LRR_8"/>
    <property type="match status" value="1"/>
</dbReference>
<dbReference type="AlphaFoldDB" id="A0AAN9B2Z7"/>
<dbReference type="InterPro" id="IPR000157">
    <property type="entry name" value="TIR_dom"/>
</dbReference>
<proteinExistence type="inferred from homology"/>
<evidence type="ECO:0000256" key="14">
    <source>
        <dbReference type="SAM" id="Phobius"/>
    </source>
</evidence>
<evidence type="ECO:0000256" key="4">
    <source>
        <dbReference type="ARBA" id="ARBA00022614"/>
    </source>
</evidence>
<dbReference type="FunFam" id="3.40.50.10140:FF:000001">
    <property type="entry name" value="Toll-like receptor 2"/>
    <property type="match status" value="1"/>
</dbReference>
<keyword evidence="4" id="KW-0433">Leucine-rich repeat</keyword>
<feature type="domain" description="TIR" evidence="16">
    <location>
        <begin position="798"/>
        <end position="937"/>
    </location>
</feature>
<evidence type="ECO:0000256" key="10">
    <source>
        <dbReference type="ARBA" id="ARBA00023136"/>
    </source>
</evidence>
<protein>
    <recommendedName>
        <fullName evidence="16">TIR domain-containing protein</fullName>
    </recommendedName>
</protein>
<evidence type="ECO:0000256" key="11">
    <source>
        <dbReference type="ARBA" id="ARBA00023170"/>
    </source>
</evidence>
<evidence type="ECO:0000256" key="13">
    <source>
        <dbReference type="SAM" id="MobiDB-lite"/>
    </source>
</evidence>
<keyword evidence="5 14" id="KW-0812">Transmembrane</keyword>
<dbReference type="SMART" id="SM00365">
    <property type="entry name" value="LRR_SD22"/>
    <property type="match status" value="5"/>
</dbReference>
<keyword evidence="10 14" id="KW-0472">Membrane</keyword>
<dbReference type="PRINTS" id="PR01537">
    <property type="entry name" value="INTRLKN1R1F"/>
</dbReference>
<dbReference type="GO" id="GO:0038023">
    <property type="term" value="F:signaling receptor activity"/>
    <property type="evidence" value="ECO:0007669"/>
    <property type="project" value="TreeGrafter"/>
</dbReference>
<evidence type="ECO:0000256" key="3">
    <source>
        <dbReference type="ARBA" id="ARBA00022588"/>
    </source>
</evidence>
<evidence type="ECO:0000256" key="7">
    <source>
        <dbReference type="ARBA" id="ARBA00022737"/>
    </source>
</evidence>
<keyword evidence="6 15" id="KW-0732">Signal</keyword>
<dbReference type="InterPro" id="IPR001611">
    <property type="entry name" value="Leu-rich_rpt"/>
</dbReference>
<accession>A0AAN9B2Z7</accession>
<dbReference type="Pfam" id="PF00560">
    <property type="entry name" value="LRR_1"/>
    <property type="match status" value="1"/>
</dbReference>
<dbReference type="EMBL" id="JBAMIC010000013">
    <property type="protein sequence ID" value="KAK7097917.1"/>
    <property type="molecule type" value="Genomic_DNA"/>
</dbReference>
<evidence type="ECO:0000259" key="16">
    <source>
        <dbReference type="PROSITE" id="PS50104"/>
    </source>
</evidence>
<dbReference type="PROSITE" id="PS51450">
    <property type="entry name" value="LRR"/>
    <property type="match status" value="2"/>
</dbReference>
<dbReference type="InterPro" id="IPR032675">
    <property type="entry name" value="LRR_dom_sf"/>
</dbReference>
<dbReference type="InterPro" id="IPR003591">
    <property type="entry name" value="Leu-rich_rpt_typical-subtyp"/>
</dbReference>
<dbReference type="InterPro" id="IPR035897">
    <property type="entry name" value="Toll_tir_struct_dom_sf"/>
</dbReference>
<feature type="chain" id="PRO_5042949352" description="TIR domain-containing protein" evidence="15">
    <location>
        <begin position="17"/>
        <end position="939"/>
    </location>
</feature>
<feature type="region of interest" description="Disordered" evidence="13">
    <location>
        <begin position="146"/>
        <end position="193"/>
    </location>
</feature>
<comment type="caution">
    <text evidence="17">The sequence shown here is derived from an EMBL/GenBank/DDBJ whole genome shotgun (WGS) entry which is preliminary data.</text>
</comment>
<dbReference type="GO" id="GO:0002224">
    <property type="term" value="P:toll-like receptor signaling pathway"/>
    <property type="evidence" value="ECO:0007669"/>
    <property type="project" value="TreeGrafter"/>
</dbReference>
<comment type="subcellular location">
    <subcellularLocation>
        <location evidence="1">Membrane</location>
        <topology evidence="1">Single-pass type I membrane protein</topology>
    </subcellularLocation>
</comment>
<dbReference type="SMART" id="SM00255">
    <property type="entry name" value="TIR"/>
    <property type="match status" value="1"/>
</dbReference>
<evidence type="ECO:0000256" key="12">
    <source>
        <dbReference type="ARBA" id="ARBA00023180"/>
    </source>
</evidence>